<dbReference type="SFLD" id="SFLDF00002">
    <property type="entry name" value="enolase"/>
    <property type="match status" value="1"/>
</dbReference>
<feature type="binding site" evidence="11">
    <location>
        <position position="291"/>
    </location>
    <ligand>
        <name>substrate</name>
    </ligand>
</feature>
<feature type="binding site" evidence="9 12">
    <location>
        <position position="246"/>
    </location>
    <ligand>
        <name>Mg(2+)</name>
        <dbReference type="ChEBI" id="CHEBI:18420"/>
    </ligand>
</feature>
<dbReference type="Gene3D" id="3.30.390.10">
    <property type="entry name" value="Enolase-like, N-terminal domain"/>
    <property type="match status" value="1"/>
</dbReference>
<feature type="active site" description="Proton acceptor" evidence="9 10">
    <location>
        <position position="343"/>
    </location>
</feature>
<evidence type="ECO:0000256" key="2">
    <source>
        <dbReference type="ARBA" id="ARBA00009604"/>
    </source>
</evidence>
<feature type="binding site" evidence="9">
    <location>
        <position position="343"/>
    </location>
    <ligand>
        <name>(2R)-2-phosphoglycerate</name>
        <dbReference type="ChEBI" id="CHEBI:58289"/>
    </ligand>
</feature>
<keyword evidence="8 9" id="KW-0456">Lyase</keyword>
<feature type="binding site" evidence="9">
    <location>
        <position position="168"/>
    </location>
    <ligand>
        <name>(2R)-2-phosphoglycerate</name>
        <dbReference type="ChEBI" id="CHEBI:58289"/>
    </ligand>
</feature>
<dbReference type="GO" id="GO:0009986">
    <property type="term" value="C:cell surface"/>
    <property type="evidence" value="ECO:0007669"/>
    <property type="project" value="UniProtKB-SubCell"/>
</dbReference>
<organism evidence="15 16">
    <name type="scientific">Candidatus Uhrbacteria bacterium RIFCSPLOWO2_02_FULL_51_9</name>
    <dbReference type="NCBI Taxonomy" id="1802410"/>
    <lineage>
        <taxon>Bacteria</taxon>
        <taxon>Candidatus Uhriibacteriota</taxon>
    </lineage>
</organism>
<dbReference type="PANTHER" id="PTHR11902:SF1">
    <property type="entry name" value="ENOLASE"/>
    <property type="match status" value="1"/>
</dbReference>
<comment type="similarity">
    <text evidence="2 9">Belongs to the enolase family.</text>
</comment>
<keyword evidence="15" id="KW-0670">Pyruvate</keyword>
<dbReference type="GO" id="GO:0000287">
    <property type="term" value="F:magnesium ion binding"/>
    <property type="evidence" value="ECO:0007669"/>
    <property type="project" value="UniProtKB-UniRule"/>
</dbReference>
<evidence type="ECO:0000256" key="7">
    <source>
        <dbReference type="ARBA" id="ARBA00023152"/>
    </source>
</evidence>
<keyword evidence="7 9" id="KW-0324">Glycolysis</keyword>
<dbReference type="InterPro" id="IPR020810">
    <property type="entry name" value="Enolase_C"/>
</dbReference>
<evidence type="ECO:0000256" key="9">
    <source>
        <dbReference type="HAMAP-Rule" id="MF_00318"/>
    </source>
</evidence>
<dbReference type="AlphaFoldDB" id="A0A1F7VET8"/>
<feature type="binding site" evidence="11">
    <location>
        <position position="318"/>
    </location>
    <ligand>
        <name>substrate</name>
    </ligand>
</feature>
<feature type="binding site" evidence="9 12">
    <location>
        <position position="291"/>
    </location>
    <ligand>
        <name>Mg(2+)</name>
        <dbReference type="ChEBI" id="CHEBI:18420"/>
    </ligand>
</feature>
<dbReference type="SUPFAM" id="SSF54826">
    <property type="entry name" value="Enolase N-terminal domain-like"/>
    <property type="match status" value="1"/>
</dbReference>
<dbReference type="Pfam" id="PF03952">
    <property type="entry name" value="Enolase_N"/>
    <property type="match status" value="1"/>
</dbReference>
<dbReference type="InterPro" id="IPR020809">
    <property type="entry name" value="Enolase_CS"/>
</dbReference>
<evidence type="ECO:0000259" key="14">
    <source>
        <dbReference type="SMART" id="SM01193"/>
    </source>
</evidence>
<feature type="binding site" evidence="11">
    <location>
        <position position="169"/>
    </location>
    <ligand>
        <name>substrate</name>
    </ligand>
</feature>
<comment type="function">
    <text evidence="9">Catalyzes the reversible conversion of 2-phosphoglycerate (2-PG) into phosphoenolpyruvate (PEP). It is essential for the degradation of carbohydrates via glycolysis.</text>
</comment>
<gene>
    <name evidence="9" type="primary">eno</name>
    <name evidence="15" type="ORF">A3H75_02865</name>
</gene>
<evidence type="ECO:0000256" key="6">
    <source>
        <dbReference type="ARBA" id="ARBA00022842"/>
    </source>
</evidence>
<dbReference type="Proteomes" id="UP000176678">
    <property type="component" value="Unassembled WGS sequence"/>
</dbReference>
<feature type="active site" description="Proton donor" evidence="9 10">
    <location>
        <position position="209"/>
    </location>
</feature>
<keyword evidence="9 12" id="KW-0479">Metal-binding</keyword>
<evidence type="ECO:0000256" key="11">
    <source>
        <dbReference type="PIRSR" id="PIRSR001400-2"/>
    </source>
</evidence>
<feature type="binding site" evidence="9">
    <location>
        <position position="372"/>
    </location>
    <ligand>
        <name>(2R)-2-phosphoglycerate</name>
        <dbReference type="ChEBI" id="CHEBI:58289"/>
    </ligand>
</feature>
<dbReference type="InterPro" id="IPR029017">
    <property type="entry name" value="Enolase-like_N"/>
</dbReference>
<dbReference type="HAMAP" id="MF_00318">
    <property type="entry name" value="Enolase"/>
    <property type="match status" value="1"/>
</dbReference>
<name>A0A1F7VET8_9BACT</name>
<feature type="domain" description="Enolase N-terminal" evidence="14">
    <location>
        <begin position="5"/>
        <end position="134"/>
    </location>
</feature>
<dbReference type="STRING" id="1802410.A3H75_02865"/>
<dbReference type="NCBIfam" id="TIGR01060">
    <property type="entry name" value="eno"/>
    <property type="match status" value="1"/>
</dbReference>
<dbReference type="InterPro" id="IPR000941">
    <property type="entry name" value="Enolase"/>
</dbReference>
<evidence type="ECO:0000259" key="13">
    <source>
        <dbReference type="SMART" id="SM01192"/>
    </source>
</evidence>
<evidence type="ECO:0000256" key="10">
    <source>
        <dbReference type="PIRSR" id="PIRSR001400-1"/>
    </source>
</evidence>
<keyword evidence="6 9" id="KW-0460">Magnesium</keyword>
<dbReference type="Gene3D" id="3.20.20.120">
    <property type="entry name" value="Enolase-like C-terminal domain"/>
    <property type="match status" value="1"/>
</dbReference>
<dbReference type="SUPFAM" id="SSF51604">
    <property type="entry name" value="Enolase C-terminal domain-like"/>
    <property type="match status" value="1"/>
</dbReference>
<dbReference type="PROSITE" id="PS00164">
    <property type="entry name" value="ENOLASE"/>
    <property type="match status" value="1"/>
</dbReference>
<feature type="binding site" evidence="11">
    <location>
        <position position="160"/>
    </location>
    <ligand>
        <name>substrate</name>
    </ligand>
</feature>
<dbReference type="CDD" id="cd03313">
    <property type="entry name" value="enolase"/>
    <property type="match status" value="1"/>
</dbReference>
<feature type="binding site" evidence="9">
    <location>
        <position position="394"/>
    </location>
    <ligand>
        <name>(2R)-2-phosphoglycerate</name>
        <dbReference type="ChEBI" id="CHEBI:58289"/>
    </ligand>
</feature>
<evidence type="ECO:0000256" key="5">
    <source>
        <dbReference type="ARBA" id="ARBA00022525"/>
    </source>
</evidence>
<comment type="caution">
    <text evidence="15">The sequence shown here is derived from an EMBL/GenBank/DDBJ whole genome shotgun (WGS) entry which is preliminary data.</text>
</comment>
<dbReference type="EC" id="4.2.1.11" evidence="3 9"/>
<comment type="pathway">
    <text evidence="1 9">Carbohydrate degradation; glycolysis; pyruvate from D-glyceraldehyde 3-phosphate: step 4/5.</text>
</comment>
<dbReference type="PIRSF" id="PIRSF001400">
    <property type="entry name" value="Enolase"/>
    <property type="match status" value="1"/>
</dbReference>
<feature type="domain" description="Enolase C-terminal TIM barrel" evidence="13">
    <location>
        <begin position="144"/>
        <end position="419"/>
    </location>
</feature>
<evidence type="ECO:0000256" key="3">
    <source>
        <dbReference type="ARBA" id="ARBA00012058"/>
    </source>
</evidence>
<dbReference type="GO" id="GO:0006096">
    <property type="term" value="P:glycolytic process"/>
    <property type="evidence" value="ECO:0007669"/>
    <property type="project" value="UniProtKB-UniRule"/>
</dbReference>
<dbReference type="EMBL" id="MGES01000020">
    <property type="protein sequence ID" value="OGL88961.1"/>
    <property type="molecule type" value="Genomic_DNA"/>
</dbReference>
<dbReference type="SMART" id="SM01192">
    <property type="entry name" value="Enolase_C"/>
    <property type="match status" value="1"/>
</dbReference>
<protein>
    <recommendedName>
        <fullName evidence="4 9">Enolase</fullName>
        <ecNumber evidence="3 9">4.2.1.11</ecNumber>
    </recommendedName>
    <alternativeName>
        <fullName evidence="9">2-phospho-D-glycerate hydro-lyase</fullName>
    </alternativeName>
    <alternativeName>
        <fullName evidence="9">2-phosphoglycerate dehydratase</fullName>
    </alternativeName>
</protein>
<evidence type="ECO:0000313" key="16">
    <source>
        <dbReference type="Proteomes" id="UP000176678"/>
    </source>
</evidence>
<feature type="binding site" evidence="9">
    <location>
        <position position="373"/>
    </location>
    <ligand>
        <name>(2R)-2-phosphoglycerate</name>
        <dbReference type="ChEBI" id="CHEBI:58289"/>
    </ligand>
</feature>
<dbReference type="PRINTS" id="PR00148">
    <property type="entry name" value="ENOLASE"/>
</dbReference>
<accession>A0A1F7VET8</accession>
<reference evidence="15 16" key="1">
    <citation type="journal article" date="2016" name="Nat. Commun.">
        <title>Thousands of microbial genomes shed light on interconnected biogeochemical processes in an aquifer system.</title>
        <authorList>
            <person name="Anantharaman K."/>
            <person name="Brown C.T."/>
            <person name="Hug L.A."/>
            <person name="Sharon I."/>
            <person name="Castelle C.J."/>
            <person name="Probst A.J."/>
            <person name="Thomas B.C."/>
            <person name="Singh A."/>
            <person name="Wilkins M.J."/>
            <person name="Karaoz U."/>
            <person name="Brodie E.L."/>
            <person name="Williams K.H."/>
            <person name="Hubbard S.S."/>
            <person name="Banfield J.F."/>
        </authorList>
    </citation>
    <scope>NUCLEOTIDE SEQUENCE [LARGE SCALE GENOMIC DNA]</scope>
</reference>
<sequence>MSFKIKSISGMEILDSRGNPTVRAFVELQSGCVGEASVPSGASTGTHEAWELRDGGKRYGGVGVQKAVKNVNTVIAAKLRGMDAREQRKIDEKMLALDGTPNKKKLGANAILAVSLAVARAASWESGLPTFKYLRKCFGLKHKTFELPLATMNIINGGKHADNNLTAQEFMIVPHARLFRERIRIGSEVFHALKKILKEGGFVTAVGDEGGFAPNVKDNEDGLKWIMQAIAKAGYKAGKDVSLAMDTATSEYYKDGKYYFKKKDGSVAWTPAELRKELARWVNTYPFISLEDGLHEDDWDNWVEHTKELGGKISLVGDDLFVTNKERLAKGIAMGVANAILIKVNQIGSLTETMDTIMLAQKHNYKVSVSHRSGETGDTFIADLAVAVNADYLKSGSMSRSERVEKYNRVMEIERELGR</sequence>
<feature type="binding site" evidence="11">
    <location>
        <position position="394"/>
    </location>
    <ligand>
        <name>substrate</name>
    </ligand>
</feature>
<keyword evidence="5 9" id="KW-0964">Secreted</keyword>
<evidence type="ECO:0000313" key="15">
    <source>
        <dbReference type="EMBL" id="OGL88961.1"/>
    </source>
</evidence>
<dbReference type="PANTHER" id="PTHR11902">
    <property type="entry name" value="ENOLASE"/>
    <property type="match status" value="1"/>
</dbReference>
<evidence type="ECO:0000256" key="4">
    <source>
        <dbReference type="ARBA" id="ARBA00017068"/>
    </source>
</evidence>
<comment type="cofactor">
    <cofactor evidence="12">
        <name>Mg(2+)</name>
        <dbReference type="ChEBI" id="CHEBI:18420"/>
    </cofactor>
    <text evidence="12">Mg(2+) is required for catalysis and for stabilizing the dimer.</text>
</comment>
<dbReference type="GO" id="GO:0005576">
    <property type="term" value="C:extracellular region"/>
    <property type="evidence" value="ECO:0007669"/>
    <property type="project" value="UniProtKB-SubCell"/>
</dbReference>
<dbReference type="GO" id="GO:0000015">
    <property type="term" value="C:phosphopyruvate hydratase complex"/>
    <property type="evidence" value="ECO:0007669"/>
    <property type="project" value="InterPro"/>
</dbReference>
<feature type="binding site" evidence="9 12">
    <location>
        <position position="318"/>
    </location>
    <ligand>
        <name>Mg(2+)</name>
        <dbReference type="ChEBI" id="CHEBI:18420"/>
    </ligand>
</feature>
<dbReference type="GO" id="GO:0004634">
    <property type="term" value="F:phosphopyruvate hydratase activity"/>
    <property type="evidence" value="ECO:0007669"/>
    <property type="project" value="UniProtKB-UniRule"/>
</dbReference>
<comment type="subcellular location">
    <subcellularLocation>
        <location evidence="9">Cytoplasm</location>
    </subcellularLocation>
    <subcellularLocation>
        <location evidence="9">Secreted</location>
    </subcellularLocation>
    <subcellularLocation>
        <location evidence="9">Cell surface</location>
    </subcellularLocation>
    <text evidence="9">Fractions of enolase are present in both the cytoplasm and on the cell surface.</text>
</comment>
<dbReference type="SFLD" id="SFLDG00178">
    <property type="entry name" value="enolase"/>
    <property type="match status" value="1"/>
</dbReference>
<dbReference type="SMART" id="SM01193">
    <property type="entry name" value="Enolase_N"/>
    <property type="match status" value="1"/>
</dbReference>
<dbReference type="InterPro" id="IPR020811">
    <property type="entry name" value="Enolase_N"/>
</dbReference>
<comment type="cofactor">
    <cofactor evidence="9">
        <name>Mg(2+)</name>
        <dbReference type="ChEBI" id="CHEBI:18420"/>
    </cofactor>
    <text evidence="9">Binds a second Mg(2+) ion via substrate during catalysis.</text>
</comment>
<comment type="catalytic activity">
    <reaction evidence="9">
        <text>(2R)-2-phosphoglycerate = phosphoenolpyruvate + H2O</text>
        <dbReference type="Rhea" id="RHEA:10164"/>
        <dbReference type="ChEBI" id="CHEBI:15377"/>
        <dbReference type="ChEBI" id="CHEBI:58289"/>
        <dbReference type="ChEBI" id="CHEBI:58702"/>
        <dbReference type="EC" id="4.2.1.11"/>
    </reaction>
</comment>
<dbReference type="UniPathway" id="UPA00109">
    <property type="reaction ID" value="UER00187"/>
</dbReference>
<feature type="binding site" evidence="11">
    <location>
        <begin position="370"/>
        <end position="373"/>
    </location>
    <ligand>
        <name>substrate</name>
    </ligand>
</feature>
<keyword evidence="9" id="KW-0963">Cytoplasm</keyword>
<evidence type="ECO:0000256" key="8">
    <source>
        <dbReference type="ARBA" id="ARBA00023239"/>
    </source>
</evidence>
<evidence type="ECO:0000256" key="12">
    <source>
        <dbReference type="PIRSR" id="PIRSR001400-3"/>
    </source>
</evidence>
<dbReference type="InterPro" id="IPR036849">
    <property type="entry name" value="Enolase-like_C_sf"/>
</dbReference>
<dbReference type="SFLD" id="SFLDS00001">
    <property type="entry name" value="Enolase"/>
    <property type="match status" value="1"/>
</dbReference>
<evidence type="ECO:0000256" key="1">
    <source>
        <dbReference type="ARBA" id="ARBA00005031"/>
    </source>
</evidence>
<proteinExistence type="inferred from homology"/>
<dbReference type="Pfam" id="PF00113">
    <property type="entry name" value="Enolase_C"/>
    <property type="match status" value="1"/>
</dbReference>